<dbReference type="PANTHER" id="PTHR13966">
    <property type="entry name" value="ENDONUCLEASE RELATED"/>
    <property type="match status" value="1"/>
</dbReference>
<evidence type="ECO:0000256" key="4">
    <source>
        <dbReference type="ARBA" id="ARBA00022723"/>
    </source>
</evidence>
<keyword evidence="4 8" id="KW-0479">Metal-binding</keyword>
<feature type="non-terminal residue" evidence="12">
    <location>
        <position position="1"/>
    </location>
</feature>
<comment type="similarity">
    <text evidence="2 8">Belongs to the DNA/RNA non-specific endonuclease family.</text>
</comment>
<dbReference type="Gene3D" id="3.40.570.10">
    <property type="entry name" value="Extracellular Endonuclease, subunit A"/>
    <property type="match status" value="1"/>
</dbReference>
<dbReference type="Proteomes" id="UP001166093">
    <property type="component" value="Unassembled WGS sequence"/>
</dbReference>
<evidence type="ECO:0000256" key="3">
    <source>
        <dbReference type="ARBA" id="ARBA00022722"/>
    </source>
</evidence>
<dbReference type="SMART" id="SM00477">
    <property type="entry name" value="NUC"/>
    <property type="match status" value="1"/>
</dbReference>
<evidence type="ECO:0000259" key="10">
    <source>
        <dbReference type="SMART" id="SM00477"/>
    </source>
</evidence>
<evidence type="ECO:0000259" key="11">
    <source>
        <dbReference type="SMART" id="SM00892"/>
    </source>
</evidence>
<evidence type="ECO:0000256" key="2">
    <source>
        <dbReference type="ARBA" id="ARBA00010052"/>
    </source>
</evidence>
<keyword evidence="7" id="KW-0460">Magnesium</keyword>
<evidence type="ECO:0000313" key="12">
    <source>
        <dbReference type="EMBL" id="MBN3271534.1"/>
    </source>
</evidence>
<dbReference type="SMART" id="SM00892">
    <property type="entry name" value="Endonuclease_NS"/>
    <property type="match status" value="1"/>
</dbReference>
<evidence type="ECO:0000256" key="5">
    <source>
        <dbReference type="ARBA" id="ARBA00022759"/>
    </source>
</evidence>
<dbReference type="GO" id="GO:0004519">
    <property type="term" value="F:endonuclease activity"/>
    <property type="evidence" value="ECO:0007669"/>
    <property type="project" value="UniProtKB-KW"/>
</dbReference>
<evidence type="ECO:0000256" key="9">
    <source>
        <dbReference type="SAM" id="MobiDB-lite"/>
    </source>
</evidence>
<evidence type="ECO:0000256" key="1">
    <source>
        <dbReference type="ARBA" id="ARBA00001946"/>
    </source>
</evidence>
<gene>
    <name evidence="12" type="primary">Endog</name>
    <name evidence="12" type="ORF">GTO93_0004632</name>
</gene>
<comment type="caution">
    <text evidence="12">The sequence shown here is derived from an EMBL/GenBank/DDBJ whole genome shotgun (WGS) entry which is preliminary data.</text>
</comment>
<keyword evidence="3 8" id="KW-0540">Nuclease</keyword>
<evidence type="ECO:0000256" key="6">
    <source>
        <dbReference type="ARBA" id="ARBA00022801"/>
    </source>
</evidence>
<evidence type="ECO:0000256" key="7">
    <source>
        <dbReference type="ARBA" id="ARBA00022842"/>
    </source>
</evidence>
<reference evidence="12" key="1">
    <citation type="journal article" date="2021" name="Cell">
        <title>Tracing the genetic footprints of vertebrate landing in non-teleost ray-finned fishes.</title>
        <authorList>
            <person name="Bi X."/>
            <person name="Wang K."/>
            <person name="Yang L."/>
            <person name="Pan H."/>
            <person name="Jiang H."/>
            <person name="Wei Q."/>
            <person name="Fang M."/>
            <person name="Yu H."/>
            <person name="Zhu C."/>
            <person name="Cai Y."/>
            <person name="He Y."/>
            <person name="Gan X."/>
            <person name="Zeng H."/>
            <person name="Yu D."/>
            <person name="Zhu Y."/>
            <person name="Jiang H."/>
            <person name="Qiu Q."/>
            <person name="Yang H."/>
            <person name="Zhang Y.E."/>
            <person name="Wang W."/>
            <person name="Zhu M."/>
            <person name="He S."/>
            <person name="Zhang G."/>
        </authorList>
    </citation>
    <scope>NUCLEOTIDE SEQUENCE</scope>
    <source>
        <strain evidence="12">Pddl_001</strain>
    </source>
</reference>
<evidence type="ECO:0000313" key="13">
    <source>
        <dbReference type="Proteomes" id="UP001166093"/>
    </source>
</evidence>
<organism evidence="12 13">
    <name type="scientific">Polyodon spathula</name>
    <name type="common">North American paddlefish</name>
    <name type="synonym">Squalus spathula</name>
    <dbReference type="NCBI Taxonomy" id="7913"/>
    <lineage>
        <taxon>Eukaryota</taxon>
        <taxon>Metazoa</taxon>
        <taxon>Chordata</taxon>
        <taxon>Craniata</taxon>
        <taxon>Vertebrata</taxon>
        <taxon>Euteleostomi</taxon>
        <taxon>Actinopterygii</taxon>
        <taxon>Chondrostei</taxon>
        <taxon>Acipenseriformes</taxon>
        <taxon>Polyodontidae</taxon>
        <taxon>Polyodon</taxon>
    </lineage>
</organism>
<dbReference type="SUPFAM" id="SSF54060">
    <property type="entry name" value="His-Me finger endonucleases"/>
    <property type="match status" value="1"/>
</dbReference>
<feature type="domain" description="ENPP1-3/EXOG-like endonuclease/phosphodiesterase" evidence="10">
    <location>
        <begin position="92"/>
        <end position="299"/>
    </location>
</feature>
<dbReference type="EMBL" id="JAAWVQ010011705">
    <property type="protein sequence ID" value="MBN3271534.1"/>
    <property type="molecule type" value="Genomic_DNA"/>
</dbReference>
<comment type="cofactor">
    <cofactor evidence="1 8">
        <name>Mg(2+)</name>
        <dbReference type="ChEBI" id="CHEBI:18420"/>
    </cofactor>
</comment>
<keyword evidence="13" id="KW-1185">Reference proteome</keyword>
<dbReference type="CDD" id="cd00091">
    <property type="entry name" value="NUC"/>
    <property type="match status" value="1"/>
</dbReference>
<protein>
    <recommendedName>
        <fullName evidence="8">Endonuclease</fullName>
        <ecNumber evidence="8">3.1.30.-</ecNumber>
    </recommendedName>
</protein>
<dbReference type="PANTHER" id="PTHR13966:SF5">
    <property type="entry name" value="ENDONUCLEASE G, MITOCHONDRIAL"/>
    <property type="match status" value="1"/>
</dbReference>
<proteinExistence type="inferred from homology"/>
<sequence>MNRILNSKWLVSGVSLAVGTGVGAGLMGLKQANESPIREPLSEIYKKIPILPIPNVDAATDLTKYHTGQLGTARATEMMKYGFPALTHVKNRESYVLSYDPRNRTAHWVIEQLNIQNLTGDSDRKCSEFKEDDSVHVYHRSTNWDYKGSGFDRGHLAAAANHKWSQKAMDETFYLSNTAPQNPHLNQKAWNALEKHCRSLTRHCQNVFVCTGPLYLPRAEADGKMYVKYQVIGKNNVAVPTHFFKVVILEKRSGEVELRSYVMPNAPVDEKTPLERFLVPVESRESLRSAVRAQHHEADQQPPCHHRRGEMSRQDTTLFQPFMQLH</sequence>
<name>A0ABS2XBG7_POLSP</name>
<keyword evidence="6 8" id="KW-0378">Hydrolase</keyword>
<dbReference type="InterPro" id="IPR018524">
    <property type="entry name" value="DNA/RNA_endonuclease_AS"/>
</dbReference>
<dbReference type="EC" id="3.1.30.-" evidence="8"/>
<dbReference type="InterPro" id="IPR001604">
    <property type="entry name" value="Endo_G_ENPP1-like_dom"/>
</dbReference>
<feature type="domain" description="DNA/RNA non-specific endonuclease/pyrophosphatase/phosphodiesterase" evidence="11">
    <location>
        <begin position="91"/>
        <end position="299"/>
    </location>
</feature>
<dbReference type="InterPro" id="IPR044929">
    <property type="entry name" value="DNA/RNA_non-sp_Endonuclease_sf"/>
</dbReference>
<accession>A0ABS2XBG7</accession>
<dbReference type="InterPro" id="IPR040255">
    <property type="entry name" value="Non-specific_endonuclease"/>
</dbReference>
<feature type="region of interest" description="Disordered" evidence="9">
    <location>
        <begin position="289"/>
        <end position="311"/>
    </location>
</feature>
<dbReference type="PROSITE" id="PS01070">
    <property type="entry name" value="NUCLEASE_NON_SPEC"/>
    <property type="match status" value="1"/>
</dbReference>
<evidence type="ECO:0000256" key="8">
    <source>
        <dbReference type="RuleBase" id="RU366055"/>
    </source>
</evidence>
<dbReference type="InterPro" id="IPR020821">
    <property type="entry name" value="ENPP1-3/EXOG-like_nuc-like"/>
</dbReference>
<feature type="non-terminal residue" evidence="12">
    <location>
        <position position="326"/>
    </location>
</feature>
<dbReference type="Pfam" id="PF01223">
    <property type="entry name" value="Endonuclease_NS"/>
    <property type="match status" value="1"/>
</dbReference>
<keyword evidence="5 8" id="KW-0255">Endonuclease</keyword>
<dbReference type="InterPro" id="IPR044925">
    <property type="entry name" value="His-Me_finger_sf"/>
</dbReference>